<dbReference type="EMBL" id="LELK01000004">
    <property type="protein sequence ID" value="KMM37316.1"/>
    <property type="molecule type" value="Genomic_DNA"/>
</dbReference>
<dbReference type="InterPro" id="IPR051044">
    <property type="entry name" value="MAG_DAG_Lipase"/>
</dbReference>
<dbReference type="InterPro" id="IPR029058">
    <property type="entry name" value="AB_hydrolase_fold"/>
</dbReference>
<dbReference type="Proteomes" id="UP000035996">
    <property type="component" value="Unassembled WGS sequence"/>
</dbReference>
<dbReference type="PANTHER" id="PTHR11614">
    <property type="entry name" value="PHOSPHOLIPASE-RELATED"/>
    <property type="match status" value="1"/>
</dbReference>
<accession>A0A0J6CM67</accession>
<reference evidence="2" key="1">
    <citation type="submission" date="2015-06" db="EMBL/GenBank/DDBJ databases">
        <authorList>
            <person name="Liu B."/>
            <person name="Wang J."/>
            <person name="Zhu Y."/>
            <person name="Liu G."/>
            <person name="Chen Q."/>
            <person name="Zheng C."/>
            <person name="Che J."/>
            <person name="Ge C."/>
            <person name="Shi H."/>
            <person name="Pan Z."/>
            <person name="Liu X."/>
        </authorList>
    </citation>
    <scope>NUCLEOTIDE SEQUENCE [LARGE SCALE GENOMIC DNA]</scope>
    <source>
        <strain evidence="2">DSM 16346</strain>
    </source>
</reference>
<dbReference type="InterPro" id="IPR022742">
    <property type="entry name" value="Hydrolase_4"/>
</dbReference>
<protein>
    <submittedName>
        <fullName evidence="2">Phospholipase</fullName>
    </submittedName>
</protein>
<sequence length="271" mass="31265">MRIKEAQYAKGVIVLVHGANEHHRRYDWLVSKWIEADYHVVLGDLPGQGESTRRRGHIDSFDQYIETIDKWIKRAFEYELPVFLLGHSMGGLATIRTIMEKRPSLTGVILSSPCIGLVNPPNKGVDLLSKMLNPIVPTLRLNSKIESNIGTRNTEFHTRDQEDPLMVHKVSVRWYRELLKAMKIANEGSKSFQNLPLLVLQGGDDRIVDKHAVRSWFNRIPLTEKSYKEWDGLYHEVFNEPERDTVFKTAQAFVELKLELLDYQANDQEGK</sequence>
<keyword evidence="3" id="KW-1185">Reference proteome</keyword>
<organism evidence="2 3">
    <name type="scientific">Guptibacillus hwajinpoensis</name>
    <dbReference type="NCBI Taxonomy" id="208199"/>
    <lineage>
        <taxon>Bacteria</taxon>
        <taxon>Bacillati</taxon>
        <taxon>Bacillota</taxon>
        <taxon>Bacilli</taxon>
        <taxon>Bacillales</taxon>
        <taxon>Guptibacillaceae</taxon>
        <taxon>Guptibacillus</taxon>
    </lineage>
</organism>
<proteinExistence type="predicted"/>
<evidence type="ECO:0000313" key="2">
    <source>
        <dbReference type="EMBL" id="KMM37316.1"/>
    </source>
</evidence>
<dbReference type="SUPFAM" id="SSF53474">
    <property type="entry name" value="alpha/beta-Hydrolases"/>
    <property type="match status" value="1"/>
</dbReference>
<dbReference type="Gene3D" id="3.40.50.1820">
    <property type="entry name" value="alpha/beta hydrolase"/>
    <property type="match status" value="1"/>
</dbReference>
<evidence type="ECO:0000259" key="1">
    <source>
        <dbReference type="Pfam" id="PF12146"/>
    </source>
</evidence>
<gene>
    <name evidence="2" type="ORF">AB986_15770</name>
</gene>
<evidence type="ECO:0000313" key="3">
    <source>
        <dbReference type="Proteomes" id="UP000035996"/>
    </source>
</evidence>
<comment type="caution">
    <text evidence="2">The sequence shown here is derived from an EMBL/GenBank/DDBJ whole genome shotgun (WGS) entry which is preliminary data.</text>
</comment>
<dbReference type="PRINTS" id="PR00111">
    <property type="entry name" value="ABHYDROLASE"/>
</dbReference>
<feature type="domain" description="Serine aminopeptidase S33" evidence="1">
    <location>
        <begin position="9"/>
        <end position="242"/>
    </location>
</feature>
<dbReference type="STRING" id="157733.AB986_15770"/>
<dbReference type="Pfam" id="PF12146">
    <property type="entry name" value="Hydrolase_4"/>
    <property type="match status" value="1"/>
</dbReference>
<dbReference type="FunFam" id="3.40.50.1820:FF:000154">
    <property type="entry name" value="Alpha/beta hydrolase"/>
    <property type="match status" value="1"/>
</dbReference>
<name>A0A0J6CM67_9BACL</name>
<dbReference type="AlphaFoldDB" id="A0A0J6CM67"/>
<dbReference type="RefSeq" id="WP_048312220.1">
    <property type="nucleotide sequence ID" value="NZ_CP119526.1"/>
</dbReference>
<dbReference type="OrthoDB" id="9806902at2"/>
<dbReference type="PATRIC" id="fig|157733.3.peg.1238"/>
<dbReference type="InterPro" id="IPR000073">
    <property type="entry name" value="AB_hydrolase_1"/>
</dbReference>